<keyword evidence="5" id="KW-0547">Nucleotide-binding</keyword>
<keyword evidence="2" id="KW-1278">Translocase</keyword>
<feature type="domain" description="ABC transporter" evidence="4">
    <location>
        <begin position="4"/>
        <end position="155"/>
    </location>
</feature>
<evidence type="ECO:0000256" key="1">
    <source>
        <dbReference type="ARBA" id="ARBA00022475"/>
    </source>
</evidence>
<dbReference type="PANTHER" id="PTHR43875">
    <property type="entry name" value="MALTODEXTRIN IMPORT ATP-BINDING PROTEIN MSMX"/>
    <property type="match status" value="1"/>
</dbReference>
<evidence type="ECO:0000256" key="2">
    <source>
        <dbReference type="ARBA" id="ARBA00022967"/>
    </source>
</evidence>
<proteinExistence type="predicted"/>
<gene>
    <name evidence="5" type="ORF">K0U00_31760</name>
</gene>
<keyword evidence="5" id="KW-0067">ATP-binding</keyword>
<dbReference type="Proteomes" id="UP001519887">
    <property type="component" value="Unassembled WGS sequence"/>
</dbReference>
<dbReference type="PANTHER" id="PTHR43875:SF15">
    <property type="entry name" value="TREHALOSE IMPORT ATP-BINDING PROTEIN SUGC"/>
    <property type="match status" value="1"/>
</dbReference>
<accession>A0ABS7CCG6</accession>
<dbReference type="Gene3D" id="3.40.50.300">
    <property type="entry name" value="P-loop containing nucleotide triphosphate hydrolases"/>
    <property type="match status" value="1"/>
</dbReference>
<dbReference type="Pfam" id="PF00005">
    <property type="entry name" value="ABC_tran"/>
    <property type="match status" value="1"/>
</dbReference>
<organism evidence="5 6">
    <name type="scientific">Paenibacillus sepulcri</name>
    <dbReference type="NCBI Taxonomy" id="359917"/>
    <lineage>
        <taxon>Bacteria</taxon>
        <taxon>Bacillati</taxon>
        <taxon>Bacillota</taxon>
        <taxon>Bacilli</taxon>
        <taxon>Bacillales</taxon>
        <taxon>Paenibacillaceae</taxon>
        <taxon>Paenibacillus</taxon>
    </lineage>
</organism>
<dbReference type="InterPro" id="IPR047641">
    <property type="entry name" value="ABC_transpr_MalK/UgpC-like"/>
</dbReference>
<sequence length="155" mass="17380">MGSIAFHHVFKRYKGESRPAVNDFHLSIEEGEFLVLVGPSGCGKSTTMKLLAGLEEISSGELYIDGKYVNYVSPKDRDIAMVFQNYALYPNLTVFENIALGLKLRKTAKYEIELRVNRVAKILEISHLLERKPSQLSGGQKQRVALGRAIAREPQ</sequence>
<dbReference type="PROSITE" id="PS50893">
    <property type="entry name" value="ABC_TRANSPORTER_2"/>
    <property type="match status" value="1"/>
</dbReference>
<protein>
    <submittedName>
        <fullName evidence="5">ATP-binding cassette domain-containing protein</fullName>
    </submittedName>
</protein>
<name>A0ABS7CCG6_9BACL</name>
<dbReference type="SUPFAM" id="SSF52540">
    <property type="entry name" value="P-loop containing nucleoside triphosphate hydrolases"/>
    <property type="match status" value="1"/>
</dbReference>
<dbReference type="InterPro" id="IPR003439">
    <property type="entry name" value="ABC_transporter-like_ATP-bd"/>
</dbReference>
<dbReference type="GO" id="GO:0005524">
    <property type="term" value="F:ATP binding"/>
    <property type="evidence" value="ECO:0007669"/>
    <property type="project" value="UniProtKB-KW"/>
</dbReference>
<dbReference type="InterPro" id="IPR017871">
    <property type="entry name" value="ABC_transporter-like_CS"/>
</dbReference>
<dbReference type="InterPro" id="IPR027417">
    <property type="entry name" value="P-loop_NTPase"/>
</dbReference>
<keyword evidence="3" id="KW-0472">Membrane</keyword>
<keyword evidence="6" id="KW-1185">Reference proteome</keyword>
<evidence type="ECO:0000259" key="4">
    <source>
        <dbReference type="PROSITE" id="PS50893"/>
    </source>
</evidence>
<comment type="caution">
    <text evidence="5">The sequence shown here is derived from an EMBL/GenBank/DDBJ whole genome shotgun (WGS) entry which is preliminary data.</text>
</comment>
<reference evidence="5 6" key="1">
    <citation type="submission" date="2021-07" db="EMBL/GenBank/DDBJ databases">
        <title>Paenibacillus radiodurans sp. nov., isolated from the southeastern edge of Tengger Desert.</title>
        <authorList>
            <person name="Zhang G."/>
        </authorList>
    </citation>
    <scope>NUCLEOTIDE SEQUENCE [LARGE SCALE GENOMIC DNA]</scope>
    <source>
        <strain evidence="5 6">CCM 7311</strain>
    </source>
</reference>
<dbReference type="EMBL" id="JAHZIK010001275">
    <property type="protein sequence ID" value="MBW7458629.1"/>
    <property type="molecule type" value="Genomic_DNA"/>
</dbReference>
<dbReference type="PROSITE" id="PS00211">
    <property type="entry name" value="ABC_TRANSPORTER_1"/>
    <property type="match status" value="1"/>
</dbReference>
<keyword evidence="1" id="KW-1003">Cell membrane</keyword>
<feature type="non-terminal residue" evidence="5">
    <location>
        <position position="155"/>
    </location>
</feature>
<evidence type="ECO:0000313" key="5">
    <source>
        <dbReference type="EMBL" id="MBW7458629.1"/>
    </source>
</evidence>
<evidence type="ECO:0000256" key="3">
    <source>
        <dbReference type="ARBA" id="ARBA00023136"/>
    </source>
</evidence>
<evidence type="ECO:0000313" key="6">
    <source>
        <dbReference type="Proteomes" id="UP001519887"/>
    </source>
</evidence>